<dbReference type="GO" id="GO:0003676">
    <property type="term" value="F:nucleic acid binding"/>
    <property type="evidence" value="ECO:0007669"/>
    <property type="project" value="InterPro"/>
</dbReference>
<comment type="caution">
    <text evidence="2">The sequence shown here is derived from an EMBL/GenBank/DDBJ whole genome shotgun (WGS) entry which is preliminary data.</text>
</comment>
<dbReference type="Proteomes" id="UP001458880">
    <property type="component" value="Unassembled WGS sequence"/>
</dbReference>
<dbReference type="InterPro" id="IPR001584">
    <property type="entry name" value="Integrase_cat-core"/>
</dbReference>
<evidence type="ECO:0000259" key="1">
    <source>
        <dbReference type="PROSITE" id="PS50994"/>
    </source>
</evidence>
<organism evidence="2 3">
    <name type="scientific">Popillia japonica</name>
    <name type="common">Japanese beetle</name>
    <dbReference type="NCBI Taxonomy" id="7064"/>
    <lineage>
        <taxon>Eukaryota</taxon>
        <taxon>Metazoa</taxon>
        <taxon>Ecdysozoa</taxon>
        <taxon>Arthropoda</taxon>
        <taxon>Hexapoda</taxon>
        <taxon>Insecta</taxon>
        <taxon>Pterygota</taxon>
        <taxon>Neoptera</taxon>
        <taxon>Endopterygota</taxon>
        <taxon>Coleoptera</taxon>
        <taxon>Polyphaga</taxon>
        <taxon>Scarabaeiformia</taxon>
        <taxon>Scarabaeidae</taxon>
        <taxon>Rutelinae</taxon>
        <taxon>Popillia</taxon>
    </lineage>
</organism>
<keyword evidence="3" id="KW-1185">Reference proteome</keyword>
<dbReference type="GO" id="GO:0015074">
    <property type="term" value="P:DNA integration"/>
    <property type="evidence" value="ECO:0007669"/>
    <property type="project" value="InterPro"/>
</dbReference>
<name>A0AAW1IVF3_POPJA</name>
<dbReference type="PROSITE" id="PS50994">
    <property type="entry name" value="INTEGRASE"/>
    <property type="match status" value="1"/>
</dbReference>
<dbReference type="EMBL" id="JASPKY010000530">
    <property type="protein sequence ID" value="KAK9693861.1"/>
    <property type="molecule type" value="Genomic_DNA"/>
</dbReference>
<dbReference type="SUPFAM" id="SSF53098">
    <property type="entry name" value="Ribonuclease H-like"/>
    <property type="match status" value="1"/>
</dbReference>
<reference evidence="2 3" key="1">
    <citation type="journal article" date="2024" name="BMC Genomics">
        <title>De novo assembly and annotation of Popillia japonica's genome with initial clues to its potential as an invasive pest.</title>
        <authorList>
            <person name="Cucini C."/>
            <person name="Boschi S."/>
            <person name="Funari R."/>
            <person name="Cardaioli E."/>
            <person name="Iannotti N."/>
            <person name="Marturano G."/>
            <person name="Paoli F."/>
            <person name="Bruttini M."/>
            <person name="Carapelli A."/>
            <person name="Frati F."/>
            <person name="Nardi F."/>
        </authorList>
    </citation>
    <scope>NUCLEOTIDE SEQUENCE [LARGE SCALE GENOMIC DNA]</scope>
    <source>
        <strain evidence="2">DMR45628</strain>
    </source>
</reference>
<protein>
    <recommendedName>
        <fullName evidence="1">Integrase catalytic domain-containing protein</fullName>
    </recommendedName>
</protein>
<accession>A0AAW1IVF3</accession>
<dbReference type="PANTHER" id="PTHR37984">
    <property type="entry name" value="PROTEIN CBG26694"/>
    <property type="match status" value="1"/>
</dbReference>
<dbReference type="InterPro" id="IPR012337">
    <property type="entry name" value="RNaseH-like_sf"/>
</dbReference>
<dbReference type="Gene3D" id="3.30.420.10">
    <property type="entry name" value="Ribonuclease H-like superfamily/Ribonuclease H"/>
    <property type="match status" value="1"/>
</dbReference>
<gene>
    <name evidence="2" type="ORF">QE152_g33938</name>
</gene>
<dbReference type="AlphaFoldDB" id="A0AAW1IVF3"/>
<dbReference type="InterPro" id="IPR050951">
    <property type="entry name" value="Retrovirus_Pol_polyprotein"/>
</dbReference>
<evidence type="ECO:0000313" key="3">
    <source>
        <dbReference type="Proteomes" id="UP001458880"/>
    </source>
</evidence>
<feature type="domain" description="Integrase catalytic" evidence="1">
    <location>
        <begin position="1"/>
        <end position="98"/>
    </location>
</feature>
<dbReference type="InterPro" id="IPR036397">
    <property type="entry name" value="RNaseH_sf"/>
</dbReference>
<proteinExistence type="predicted"/>
<evidence type="ECO:0000313" key="2">
    <source>
        <dbReference type="EMBL" id="KAK9693861.1"/>
    </source>
</evidence>
<dbReference type="PANTHER" id="PTHR37984:SF5">
    <property type="entry name" value="PROTEIN NYNRIN-LIKE"/>
    <property type="match status" value="1"/>
</dbReference>
<sequence>MYSRPRRIISDRGTCFTSTEFRRFVEEFDIQHVMIATGVPRANGQVEVVNRTLTPMLAKLCDTTNSWDKHLEEAEFALNNTLNSSAKEVPAKLLFGVTQRGQVSDRLRDVLLTLQEDERDLEGLRCRVVNNMKRTQEYSKIYYDKRHKEAISSKFIA</sequence>